<dbReference type="EMBL" id="JF720867">
    <property type="protein sequence ID" value="AFD34185.1"/>
    <property type="molecule type" value="mRNA"/>
</dbReference>
<keyword evidence="2" id="KW-0090">Biological rhythms</keyword>
<organism evidence="5">
    <name type="scientific">Argyresthia conjugella</name>
    <dbReference type="NCBI Taxonomy" id="687015"/>
    <lineage>
        <taxon>Eukaryota</taxon>
        <taxon>Metazoa</taxon>
        <taxon>Ecdysozoa</taxon>
        <taxon>Arthropoda</taxon>
        <taxon>Hexapoda</taxon>
        <taxon>Insecta</taxon>
        <taxon>Pterygota</taxon>
        <taxon>Neoptera</taxon>
        <taxon>Endopterygota</taxon>
        <taxon>Lepidoptera</taxon>
        <taxon>Glossata</taxon>
        <taxon>Ditrysia</taxon>
        <taxon>Yponomeutoidea</taxon>
        <taxon>Argyresthiidae</taxon>
        <taxon>Argyresthia</taxon>
    </lineage>
</organism>
<feature type="chain" id="PRO_5003622816" evidence="4">
    <location>
        <begin position="19"/>
        <end position="244"/>
    </location>
</feature>
<evidence type="ECO:0000256" key="3">
    <source>
        <dbReference type="ARBA" id="ARBA00060902"/>
    </source>
</evidence>
<dbReference type="GO" id="GO:0005615">
    <property type="term" value="C:extracellular space"/>
    <property type="evidence" value="ECO:0007669"/>
    <property type="project" value="TreeGrafter"/>
</dbReference>
<dbReference type="InterPro" id="IPR010562">
    <property type="entry name" value="Haemolymph_juvenile_hormone-bd"/>
</dbReference>
<evidence type="ECO:0000256" key="4">
    <source>
        <dbReference type="SAM" id="SignalP"/>
    </source>
</evidence>
<dbReference type="FunFam" id="3.15.10.30:FF:000001">
    <property type="entry name" value="Takeout-like protein 1"/>
    <property type="match status" value="1"/>
</dbReference>
<dbReference type="PANTHER" id="PTHR11008">
    <property type="entry name" value="PROTEIN TAKEOUT-LIKE PROTEIN"/>
    <property type="match status" value="1"/>
</dbReference>
<evidence type="ECO:0000256" key="2">
    <source>
        <dbReference type="ARBA" id="ARBA00023108"/>
    </source>
</evidence>
<sequence>MGLVGTLASFAFLQCVTSIALPEYITQCKRSDPNLNSCALQSAKDSLHRFSLGDKSRGLGPLDPLYVPEMTVYVPNQNGIKVAFLDNYFSGLSNLKLDDLRFDLNKKMITADGMVSLDVKGRYELSGKILVVPVRSNGDSTIVLKNTDLHIKFWYEHVQGDDGKVHWKIFKHDIKYEVEKATFKLDNLLNDKAIGDQINRLLNEMWKEIITEVGPSIAKSLIGAVVQNVGALLEQVSYDELMPE</sequence>
<protein>
    <submittedName>
        <fullName evidence="5">Takeout like</fullName>
    </submittedName>
</protein>
<proteinExistence type="evidence at transcript level"/>
<evidence type="ECO:0000256" key="1">
    <source>
        <dbReference type="ARBA" id="ARBA00022729"/>
    </source>
</evidence>
<dbReference type="GO" id="GO:0007623">
    <property type="term" value="P:circadian rhythm"/>
    <property type="evidence" value="ECO:0007669"/>
    <property type="project" value="UniProtKB-ARBA"/>
</dbReference>
<evidence type="ECO:0000313" key="5">
    <source>
        <dbReference type="EMBL" id="AFD34185.1"/>
    </source>
</evidence>
<name>H9N4S6_9NEOP</name>
<comment type="similarity">
    <text evidence="3">Belongs to the TO family.</text>
</comment>
<accession>H9N4S6</accession>
<dbReference type="Pfam" id="PF06585">
    <property type="entry name" value="JHBP"/>
    <property type="match status" value="1"/>
</dbReference>
<reference evidence="5" key="1">
    <citation type="submission" date="2011-03" db="EMBL/GenBank/DDBJ databases">
        <title>Identification of genes expressed in the antennae of female apple fruit moths,.</title>
        <authorList>
            <person name="Sekse M.L."/>
            <person name="Klemsdal S."/>
        </authorList>
    </citation>
    <scope>NUCLEOTIDE SEQUENCE</scope>
    <source>
        <tissue evidence="5">Antennae</tissue>
    </source>
</reference>
<dbReference type="SMART" id="SM00700">
    <property type="entry name" value="JHBP"/>
    <property type="match status" value="1"/>
</dbReference>
<dbReference type="InterPro" id="IPR038606">
    <property type="entry name" value="To_sf"/>
</dbReference>
<dbReference type="Gene3D" id="3.15.10.30">
    <property type="entry name" value="Haemolymph juvenile hormone binding protein"/>
    <property type="match status" value="1"/>
</dbReference>
<dbReference type="PANTHER" id="PTHR11008:SF32">
    <property type="entry name" value="CIRCADIAN CLOCK-CONTROLLED PROTEIN DAYWAKE-RELATED"/>
    <property type="match status" value="1"/>
</dbReference>
<feature type="signal peptide" evidence="4">
    <location>
        <begin position="1"/>
        <end position="18"/>
    </location>
</feature>
<keyword evidence="1 4" id="KW-0732">Signal</keyword>
<dbReference type="AlphaFoldDB" id="H9N4S6"/>